<accession>A0AAW1PIR8</accession>
<organism evidence="2 3">
    <name type="scientific">Symbiochloris irregularis</name>
    <dbReference type="NCBI Taxonomy" id="706552"/>
    <lineage>
        <taxon>Eukaryota</taxon>
        <taxon>Viridiplantae</taxon>
        <taxon>Chlorophyta</taxon>
        <taxon>core chlorophytes</taxon>
        <taxon>Trebouxiophyceae</taxon>
        <taxon>Trebouxiales</taxon>
        <taxon>Trebouxiaceae</taxon>
        <taxon>Symbiochloris</taxon>
    </lineage>
</organism>
<reference evidence="2 3" key="1">
    <citation type="journal article" date="2024" name="Nat. Commun.">
        <title>Phylogenomics reveals the evolutionary origins of lichenization in chlorophyte algae.</title>
        <authorList>
            <person name="Puginier C."/>
            <person name="Libourel C."/>
            <person name="Otte J."/>
            <person name="Skaloud P."/>
            <person name="Haon M."/>
            <person name="Grisel S."/>
            <person name="Petersen M."/>
            <person name="Berrin J.G."/>
            <person name="Delaux P.M."/>
            <person name="Dal Grande F."/>
            <person name="Keller J."/>
        </authorList>
    </citation>
    <scope>NUCLEOTIDE SEQUENCE [LARGE SCALE GENOMIC DNA]</scope>
    <source>
        <strain evidence="2 3">SAG 2036</strain>
    </source>
</reference>
<dbReference type="Proteomes" id="UP001465755">
    <property type="component" value="Unassembled WGS sequence"/>
</dbReference>
<evidence type="ECO:0000313" key="2">
    <source>
        <dbReference type="EMBL" id="KAK9808118.1"/>
    </source>
</evidence>
<proteinExistence type="predicted"/>
<feature type="region of interest" description="Disordered" evidence="1">
    <location>
        <begin position="50"/>
        <end position="70"/>
    </location>
</feature>
<dbReference type="EMBL" id="JALJOQ010000027">
    <property type="protein sequence ID" value="KAK9808118.1"/>
    <property type="molecule type" value="Genomic_DNA"/>
</dbReference>
<evidence type="ECO:0000313" key="3">
    <source>
        <dbReference type="Proteomes" id="UP001465755"/>
    </source>
</evidence>
<dbReference type="AlphaFoldDB" id="A0AAW1PIR8"/>
<sequence length="70" mass="7344">MRVLCSIPNFESVGSNFAQITSPKCGRPVAEAAPKVVSFHCIAAALTATSEAPRPQGSLSCRKGVERQQG</sequence>
<evidence type="ECO:0000256" key="1">
    <source>
        <dbReference type="SAM" id="MobiDB-lite"/>
    </source>
</evidence>
<comment type="caution">
    <text evidence="2">The sequence shown here is derived from an EMBL/GenBank/DDBJ whole genome shotgun (WGS) entry which is preliminary data.</text>
</comment>
<name>A0AAW1PIR8_9CHLO</name>
<keyword evidence="3" id="KW-1185">Reference proteome</keyword>
<gene>
    <name evidence="2" type="ORF">WJX73_008468</name>
</gene>
<protein>
    <submittedName>
        <fullName evidence="2">Uncharacterized protein</fullName>
    </submittedName>
</protein>